<keyword evidence="5" id="KW-1185">Reference proteome</keyword>
<sequence>MALSVAFWLPPFEVFVCMSAACRAPGGLADVGSGKIRVLPEKATDQGVTFRTRQPDPSRSAFEHDLSWCRIQKATEDSVALRVPRAVCLCMVMSLSDYRYVFCMAMVSGALAPVELEVRVVHVVDMVFTWFERHVSARGLSRYLCTVEVCVVFLDILTLLEQLENPQSWIRVSAGFMAGELGVNIACRQDSQPGEISEMADRRDWGGGGDDPEESTQRMIERIWESLTDIRARMDQQAPVPPVAVPPGDGEAVPVAPVPLRVEVPFVAHVPPPVLLAEEPVLQVENFLRLQPPTYSGGPNPDKAEHWVHEIERVFATMRCPEVDKVVLAAYHLRGFALEWWRLKMQTTFAGRTEEAITWPEFLDVFNDTFFPIQVQQVKREQFQTLQQGNSSVLEYQMRFMALSRYAPFVVSDNNMMVEYFIRGLRVELQDAIVPLMCRTVEEAAQRAATLERSIRTRQTGESGSGSFRLPQQTVGASKGKAPAGPSSSGFGKWGQKLKQAFKGKGRGWGGRQQLQQGRGRPEVEESQQSTARQPIVPPGYRCYNCNQPGHLIRNCPYAREYGYGRGVQQQQPQQFQQPQAGVECLSTDCNRFTIDRLQVVLACGICRQATSICRQTRQTGEIYEKLWFSGRLEDEKVLTLFLPHSENATTEGDAIIDASTKADATLVYHDAHGDRDTRKNELCMHEIDEIKKKRERELDSRWEDALEGSSESSREESLFVEEEALLLCELMNPALPEKMQRRGPECDSHLVAFLKAPPRHVAFLIWQKPLKHPKEADPVEAFVGEEFKEDPTNPKCRASVLDFKIASLFPIQASTREYT</sequence>
<keyword evidence="1" id="KW-0863">Zinc-finger</keyword>
<dbReference type="InterPro" id="IPR001878">
    <property type="entry name" value="Znf_CCHC"/>
</dbReference>
<dbReference type="InterPro" id="IPR036875">
    <property type="entry name" value="Znf_CCHC_sf"/>
</dbReference>
<evidence type="ECO:0000313" key="5">
    <source>
        <dbReference type="Proteomes" id="UP000652761"/>
    </source>
</evidence>
<evidence type="ECO:0000256" key="2">
    <source>
        <dbReference type="SAM" id="MobiDB-lite"/>
    </source>
</evidence>
<proteinExistence type="predicted"/>
<dbReference type="GO" id="GO:0003676">
    <property type="term" value="F:nucleic acid binding"/>
    <property type="evidence" value="ECO:0007669"/>
    <property type="project" value="InterPro"/>
</dbReference>
<keyword evidence="1" id="KW-0479">Metal-binding</keyword>
<dbReference type="PANTHER" id="PTHR33223:SF6">
    <property type="entry name" value="CCHC-TYPE DOMAIN-CONTAINING PROTEIN"/>
    <property type="match status" value="1"/>
</dbReference>
<dbReference type="AlphaFoldDB" id="A0A843TPK6"/>
<dbReference type="InterPro" id="IPR005162">
    <property type="entry name" value="Retrotrans_gag_dom"/>
</dbReference>
<name>A0A843TPK6_COLES</name>
<dbReference type="Proteomes" id="UP000652761">
    <property type="component" value="Unassembled WGS sequence"/>
</dbReference>
<dbReference type="SMART" id="SM00343">
    <property type="entry name" value="ZnF_C2HC"/>
    <property type="match status" value="1"/>
</dbReference>
<comment type="caution">
    <text evidence="4">The sequence shown here is derived from an EMBL/GenBank/DDBJ whole genome shotgun (WGS) entry which is preliminary data.</text>
</comment>
<evidence type="ECO:0000256" key="1">
    <source>
        <dbReference type="PROSITE-ProRule" id="PRU00047"/>
    </source>
</evidence>
<reference evidence="4" key="1">
    <citation type="submission" date="2017-07" db="EMBL/GenBank/DDBJ databases">
        <title>Taro Niue Genome Assembly and Annotation.</title>
        <authorList>
            <person name="Atibalentja N."/>
            <person name="Keating K."/>
            <person name="Fields C.J."/>
        </authorList>
    </citation>
    <scope>NUCLEOTIDE SEQUENCE</scope>
    <source>
        <strain evidence="4">Niue_2</strain>
        <tissue evidence="4">Leaf</tissue>
    </source>
</reference>
<dbReference type="Gene3D" id="4.10.60.10">
    <property type="entry name" value="Zinc finger, CCHC-type"/>
    <property type="match status" value="1"/>
</dbReference>
<feature type="compositionally biased region" description="Polar residues" evidence="2">
    <location>
        <begin position="457"/>
        <end position="476"/>
    </location>
</feature>
<dbReference type="PROSITE" id="PS50158">
    <property type="entry name" value="ZF_CCHC"/>
    <property type="match status" value="1"/>
</dbReference>
<dbReference type="EMBL" id="NMUH01000097">
    <property type="protein sequence ID" value="MQL71404.1"/>
    <property type="molecule type" value="Genomic_DNA"/>
</dbReference>
<keyword evidence="1" id="KW-0862">Zinc</keyword>
<gene>
    <name evidence="4" type="ORF">Taro_003736</name>
</gene>
<dbReference type="PANTHER" id="PTHR33223">
    <property type="entry name" value="CCHC-TYPE DOMAIN-CONTAINING PROTEIN"/>
    <property type="match status" value="1"/>
</dbReference>
<dbReference type="SUPFAM" id="SSF57756">
    <property type="entry name" value="Retrovirus zinc finger-like domains"/>
    <property type="match status" value="1"/>
</dbReference>
<evidence type="ECO:0000313" key="4">
    <source>
        <dbReference type="EMBL" id="MQL71404.1"/>
    </source>
</evidence>
<evidence type="ECO:0000259" key="3">
    <source>
        <dbReference type="PROSITE" id="PS50158"/>
    </source>
</evidence>
<dbReference type="Pfam" id="PF03732">
    <property type="entry name" value="Retrotrans_gag"/>
    <property type="match status" value="1"/>
</dbReference>
<dbReference type="Pfam" id="PF00098">
    <property type="entry name" value="zf-CCHC"/>
    <property type="match status" value="1"/>
</dbReference>
<feature type="domain" description="CCHC-type" evidence="3">
    <location>
        <begin position="542"/>
        <end position="557"/>
    </location>
</feature>
<accession>A0A843TPK6</accession>
<feature type="region of interest" description="Disordered" evidence="2">
    <location>
        <begin position="452"/>
        <end position="533"/>
    </location>
</feature>
<dbReference type="GO" id="GO:0008270">
    <property type="term" value="F:zinc ion binding"/>
    <property type="evidence" value="ECO:0007669"/>
    <property type="project" value="UniProtKB-KW"/>
</dbReference>
<organism evidence="4 5">
    <name type="scientific">Colocasia esculenta</name>
    <name type="common">Wild taro</name>
    <name type="synonym">Arum esculentum</name>
    <dbReference type="NCBI Taxonomy" id="4460"/>
    <lineage>
        <taxon>Eukaryota</taxon>
        <taxon>Viridiplantae</taxon>
        <taxon>Streptophyta</taxon>
        <taxon>Embryophyta</taxon>
        <taxon>Tracheophyta</taxon>
        <taxon>Spermatophyta</taxon>
        <taxon>Magnoliopsida</taxon>
        <taxon>Liliopsida</taxon>
        <taxon>Araceae</taxon>
        <taxon>Aroideae</taxon>
        <taxon>Colocasieae</taxon>
        <taxon>Colocasia</taxon>
    </lineage>
</organism>
<protein>
    <recommendedName>
        <fullName evidence="3">CCHC-type domain-containing protein</fullName>
    </recommendedName>
</protein>